<feature type="chain" id="PRO_5047250825" description="Lipoprotein" evidence="1">
    <location>
        <begin position="22"/>
        <end position="188"/>
    </location>
</feature>
<evidence type="ECO:0000256" key="1">
    <source>
        <dbReference type="SAM" id="SignalP"/>
    </source>
</evidence>
<keyword evidence="1" id="KW-0732">Signal</keyword>
<proteinExistence type="predicted"/>
<accession>A0ABS2WUR8</accession>
<dbReference type="Proteomes" id="UP000703590">
    <property type="component" value="Unassembled WGS sequence"/>
</dbReference>
<organism evidence="2 3">
    <name type="scientific">Sulfurospirillum tamanense</name>
    <dbReference type="NCBI Taxonomy" id="2813362"/>
    <lineage>
        <taxon>Bacteria</taxon>
        <taxon>Pseudomonadati</taxon>
        <taxon>Campylobacterota</taxon>
        <taxon>Epsilonproteobacteria</taxon>
        <taxon>Campylobacterales</taxon>
        <taxon>Sulfurospirillaceae</taxon>
        <taxon>Sulfurospirillum</taxon>
    </lineage>
</organism>
<name>A0ABS2WUR8_9BACT</name>
<protein>
    <recommendedName>
        <fullName evidence="4">Lipoprotein</fullName>
    </recommendedName>
</protein>
<evidence type="ECO:0000313" key="2">
    <source>
        <dbReference type="EMBL" id="MBN2965392.1"/>
    </source>
</evidence>
<evidence type="ECO:0008006" key="4">
    <source>
        <dbReference type="Google" id="ProtNLM"/>
    </source>
</evidence>
<evidence type="ECO:0000313" key="3">
    <source>
        <dbReference type="Proteomes" id="UP000703590"/>
    </source>
</evidence>
<reference evidence="3" key="1">
    <citation type="submission" date="2021-02" db="EMBL/GenBank/DDBJ databases">
        <title>Sulfurospirillum tamanensis sp. nov.</title>
        <authorList>
            <person name="Merkel A.Y."/>
        </authorList>
    </citation>
    <scope>NUCLEOTIDE SEQUENCE [LARGE SCALE GENOMIC DNA]</scope>
    <source>
        <strain evidence="3">T05b</strain>
    </source>
</reference>
<reference evidence="2 3" key="3">
    <citation type="submission" date="2021-02" db="EMBL/GenBank/DDBJ databases">
        <authorList>
            <person name="Merkel A.Y."/>
        </authorList>
    </citation>
    <scope>NUCLEOTIDE SEQUENCE [LARGE SCALE GENOMIC DNA]</scope>
    <source>
        <strain evidence="2 3">T05b</strain>
    </source>
</reference>
<sequence>MKTWIASIAVALIFSGCAQLSAPSPQSTFATCLQPLPKLGTTRHGGPLHVTRTFYLGHTGDVLVAEEASLDNALEFIVGPVSIMNAGFEFQTYRTFDLDRFHDGIEGIGRNGEPVHLVTRSLYEGFLVAYSRNSELTASFQACIMNAIPMPKPNTRAPVLFQNATQSDWSERTFWLHRIARSKFIERF</sequence>
<dbReference type="PROSITE" id="PS51257">
    <property type="entry name" value="PROKAR_LIPOPROTEIN"/>
    <property type="match status" value="1"/>
</dbReference>
<gene>
    <name evidence="2" type="ORF">JWV37_11420</name>
</gene>
<keyword evidence="3" id="KW-1185">Reference proteome</keyword>
<feature type="signal peptide" evidence="1">
    <location>
        <begin position="1"/>
        <end position="21"/>
    </location>
</feature>
<dbReference type="RefSeq" id="WP_205459954.1">
    <property type="nucleotide sequence ID" value="NZ_JAFHKK010000035.1"/>
</dbReference>
<comment type="caution">
    <text evidence="2">The sequence shown here is derived from an EMBL/GenBank/DDBJ whole genome shotgun (WGS) entry which is preliminary data.</text>
</comment>
<reference evidence="2 3" key="2">
    <citation type="submission" date="2021-02" db="EMBL/GenBank/DDBJ databases">
        <title>Sulfurospirillum tamanensis sp. nov.</title>
        <authorList>
            <person name="Frolova A."/>
            <person name="Merkel A."/>
            <person name="Slobodkin A."/>
        </authorList>
    </citation>
    <scope>NUCLEOTIDE SEQUENCE [LARGE SCALE GENOMIC DNA]</scope>
    <source>
        <strain evidence="2 3">T05b</strain>
    </source>
</reference>
<dbReference type="EMBL" id="JAFHKK010000035">
    <property type="protein sequence ID" value="MBN2965392.1"/>
    <property type="molecule type" value="Genomic_DNA"/>
</dbReference>